<name>A0ABS3VXJ8_MICEH</name>
<proteinExistence type="predicted"/>
<keyword evidence="1" id="KW-0472">Membrane</keyword>
<dbReference type="RefSeq" id="WP_208816063.1">
    <property type="nucleotide sequence ID" value="NZ_WVUH01000261.1"/>
</dbReference>
<protein>
    <submittedName>
        <fullName evidence="2">Uncharacterized protein</fullName>
    </submittedName>
</protein>
<keyword evidence="1" id="KW-1133">Transmembrane helix</keyword>
<dbReference type="EMBL" id="WVUH01000261">
    <property type="protein sequence ID" value="MBO4209089.1"/>
    <property type="molecule type" value="Genomic_DNA"/>
</dbReference>
<gene>
    <name evidence="2" type="ORF">GSF22_24275</name>
</gene>
<comment type="caution">
    <text evidence="2">The sequence shown here is derived from an EMBL/GenBank/DDBJ whole genome shotgun (WGS) entry which is preliminary data.</text>
</comment>
<evidence type="ECO:0000313" key="3">
    <source>
        <dbReference type="Proteomes" id="UP000823521"/>
    </source>
</evidence>
<evidence type="ECO:0000313" key="2">
    <source>
        <dbReference type="EMBL" id="MBO4209089.1"/>
    </source>
</evidence>
<evidence type="ECO:0000256" key="1">
    <source>
        <dbReference type="SAM" id="Phobius"/>
    </source>
</evidence>
<keyword evidence="3" id="KW-1185">Reference proteome</keyword>
<reference evidence="2 3" key="1">
    <citation type="submission" date="2019-12" db="EMBL/GenBank/DDBJ databases">
        <title>Whole genome sequencing of endophytic Actinobacterium Micromonospora sp. MPMI6T.</title>
        <authorList>
            <person name="Evv R."/>
            <person name="Podile A.R."/>
        </authorList>
    </citation>
    <scope>NUCLEOTIDE SEQUENCE [LARGE SCALE GENOMIC DNA]</scope>
    <source>
        <strain evidence="2 3">MPMI6</strain>
    </source>
</reference>
<accession>A0ABS3VXJ8</accession>
<keyword evidence="1" id="KW-0812">Transmembrane</keyword>
<dbReference type="Proteomes" id="UP000823521">
    <property type="component" value="Unassembled WGS sequence"/>
</dbReference>
<sequence>MLRQAGLRDFGERRLDGFVVEGVGTSWDGPERFAVVCGGVWGESDALDHYRRILERAGYRVEAEPVNGNVLLVQRRTDSVVSLRRKLLAVVAVCVLVAVVALLTFRAGLGGVRLVAGVGLVFGGLAALLAGPWVHGGSGWLPPSISSRKLSLPRRT</sequence>
<feature type="transmembrane region" description="Helical" evidence="1">
    <location>
        <begin position="87"/>
        <end position="108"/>
    </location>
</feature>
<organism evidence="2 3">
    <name type="scientific">Micromonospora echinofusca</name>
    <dbReference type="NCBI Taxonomy" id="47858"/>
    <lineage>
        <taxon>Bacteria</taxon>
        <taxon>Bacillati</taxon>
        <taxon>Actinomycetota</taxon>
        <taxon>Actinomycetes</taxon>
        <taxon>Micromonosporales</taxon>
        <taxon>Micromonosporaceae</taxon>
        <taxon>Micromonospora</taxon>
    </lineage>
</organism>
<feature type="transmembrane region" description="Helical" evidence="1">
    <location>
        <begin position="114"/>
        <end position="134"/>
    </location>
</feature>